<evidence type="ECO:0000313" key="1">
    <source>
        <dbReference type="EMBL" id="TXJ11957.1"/>
    </source>
</evidence>
<gene>
    <name evidence="1" type="ORF">EPJ80_09670</name>
</gene>
<protein>
    <submittedName>
        <fullName evidence="1">Uncharacterized protein</fullName>
    </submittedName>
</protein>
<evidence type="ECO:0000313" key="2">
    <source>
        <dbReference type="Proteomes" id="UP000325116"/>
    </source>
</evidence>
<reference evidence="1 2" key="1">
    <citation type="journal article" date="1992" name="Lakartidningen">
        <title>[Penicillin V and not amoxicillin is the first choice preparation in acute otitis].</title>
        <authorList>
            <person name="Kamme C."/>
            <person name="Lundgren K."/>
            <person name="Prellner K."/>
        </authorList>
    </citation>
    <scope>NUCLEOTIDE SEQUENCE [LARGE SCALE GENOMIC DNA]</scope>
    <source>
        <strain evidence="1 2">W1</strain>
    </source>
</reference>
<dbReference type="Proteomes" id="UP000325116">
    <property type="component" value="Unassembled WGS sequence"/>
</dbReference>
<name>A0A5C8CG17_9SPIR</name>
<dbReference type="RefSeq" id="WP_147758818.1">
    <property type="nucleotide sequence ID" value="NZ_SAXT01000005.1"/>
</dbReference>
<proteinExistence type="predicted"/>
<sequence>MKKNLSLITIIFILMVYSITGYKVFGEEFIIPIKYNYNGELLSNATHYIHSFSLGNNIYTYYRMKLYKNHPSFEGVVLTTYNEPYRDGTNFIVDVDTMISLRDIFYMRSDYVLIRDFPPIYYSFHENYLNNPSFRKEIKRLVDFLDRSGAIYDKYDLSITFNDVLNERIKAVYYLEDMYKYYKNSDFIKKWHESYYGYYKWKFQVGKKKFRYGKITGNIKIGEIFLSESSLNEFQAFLDKKKINLKLSEHIKYEADDIESGIFYAFTKGKVRDGMGTFDFRWKTIYGYRILTNYFEGNKKTKYYILDLKDFVIGEVETPYWLY</sequence>
<organism evidence="1 2">
    <name type="scientific">Brachyspira aalborgi</name>
    <dbReference type="NCBI Taxonomy" id="29522"/>
    <lineage>
        <taxon>Bacteria</taxon>
        <taxon>Pseudomonadati</taxon>
        <taxon>Spirochaetota</taxon>
        <taxon>Spirochaetia</taxon>
        <taxon>Brachyspirales</taxon>
        <taxon>Brachyspiraceae</taxon>
        <taxon>Brachyspira</taxon>
    </lineage>
</organism>
<accession>A0A5C8CG17</accession>
<dbReference type="AlphaFoldDB" id="A0A5C8CG17"/>
<comment type="caution">
    <text evidence="1">The sequence shown here is derived from an EMBL/GenBank/DDBJ whole genome shotgun (WGS) entry which is preliminary data.</text>
</comment>
<dbReference type="EMBL" id="SAXT01000005">
    <property type="protein sequence ID" value="TXJ11957.1"/>
    <property type="molecule type" value="Genomic_DNA"/>
</dbReference>